<dbReference type="PROSITE" id="PS51257">
    <property type="entry name" value="PROKAR_LIPOPROTEIN"/>
    <property type="match status" value="1"/>
</dbReference>
<evidence type="ECO:0000256" key="1">
    <source>
        <dbReference type="SAM" id="SignalP"/>
    </source>
</evidence>
<dbReference type="RefSeq" id="WP_015363590.1">
    <property type="nucleotide sequence ID" value="NZ_QKZR01000007.1"/>
</dbReference>
<feature type="signal peptide" evidence="1">
    <location>
        <begin position="1"/>
        <end position="17"/>
    </location>
</feature>
<sequence length="258" mass="29585">MKKSLLLIIILTLSSCASIFLNTALEKVGVFDDKAEIKIISNKKKNLAFIGMHHIGRPEFYNDVAKKTDSLQQLGYVVFYEATKKDLLNDSLSNDIYERKARKITGISNFKYYDTVNNIIGGRLKYKGDYKLINQPSYLEMKVNMKTAKNADVIFNSLIDNFEQKYGVVELSDCDKNTTVDSKEYNCDKIDKELADRFSEEFIVDFRNKNLAKEISDSEEKNILVIYGKNHLVGLMLELQKNDVNWKETVPTLNSSMP</sequence>
<keyword evidence="3" id="KW-1185">Reference proteome</keyword>
<keyword evidence="1" id="KW-0732">Signal</keyword>
<name>A0ABX5PUT0_9FLAO</name>
<gene>
    <name evidence="2" type="ORF">LX97_03178</name>
</gene>
<reference evidence="2 3" key="1">
    <citation type="submission" date="2018-06" db="EMBL/GenBank/DDBJ databases">
        <title>Genomic Encyclopedia of Archaeal and Bacterial Type Strains, Phase II (KMG-II): from individual species to whole genera.</title>
        <authorList>
            <person name="Goeker M."/>
        </authorList>
    </citation>
    <scope>NUCLEOTIDE SEQUENCE [LARGE SCALE GENOMIC DNA]</scope>
    <source>
        <strain evidence="2 3">DSM 17205</strain>
    </source>
</reference>
<accession>A0ABX5PUT0</accession>
<dbReference type="Proteomes" id="UP000248584">
    <property type="component" value="Unassembled WGS sequence"/>
</dbReference>
<feature type="chain" id="PRO_5046208255" description="Lipoprotein" evidence="1">
    <location>
        <begin position="18"/>
        <end position="258"/>
    </location>
</feature>
<evidence type="ECO:0008006" key="4">
    <source>
        <dbReference type="Google" id="ProtNLM"/>
    </source>
</evidence>
<protein>
    <recommendedName>
        <fullName evidence="4">Lipoprotein</fullName>
    </recommendedName>
</protein>
<organism evidence="2 3">
    <name type="scientific">Nonlabens dokdonensis</name>
    <dbReference type="NCBI Taxonomy" id="328515"/>
    <lineage>
        <taxon>Bacteria</taxon>
        <taxon>Pseudomonadati</taxon>
        <taxon>Bacteroidota</taxon>
        <taxon>Flavobacteriia</taxon>
        <taxon>Flavobacteriales</taxon>
        <taxon>Flavobacteriaceae</taxon>
        <taxon>Nonlabens</taxon>
    </lineage>
</organism>
<proteinExistence type="predicted"/>
<comment type="caution">
    <text evidence="2">The sequence shown here is derived from an EMBL/GenBank/DDBJ whole genome shotgun (WGS) entry which is preliminary data.</text>
</comment>
<evidence type="ECO:0000313" key="3">
    <source>
        <dbReference type="Proteomes" id="UP000248584"/>
    </source>
</evidence>
<dbReference type="EMBL" id="QKZR01000007">
    <property type="protein sequence ID" value="PZX37156.1"/>
    <property type="molecule type" value="Genomic_DNA"/>
</dbReference>
<evidence type="ECO:0000313" key="2">
    <source>
        <dbReference type="EMBL" id="PZX37156.1"/>
    </source>
</evidence>